<comment type="caution">
    <text evidence="2">The sequence shown here is derived from an EMBL/GenBank/DDBJ whole genome shotgun (WGS) entry which is preliminary data.</text>
</comment>
<sequence length="117" mass="12517">MKELDFSSVWAVLQEMLGAPLLIALPLISILGTLAFLLLLLRERRLAPTRLVACQFLGLLGGALAVALMFQVASSGTTNPGGAIDWLVIGLVYLLGMIGTTIVCYSIAGWFRQLRAA</sequence>
<keyword evidence="1" id="KW-0472">Membrane</keyword>
<dbReference type="RefSeq" id="WP_095549433.1">
    <property type="nucleotide sequence ID" value="NZ_NSJF01000002.1"/>
</dbReference>
<keyword evidence="1" id="KW-0812">Transmembrane</keyword>
<reference evidence="2 3" key="1">
    <citation type="submission" date="2017-08" db="EMBL/GenBank/DDBJ databases">
        <title>WGS of Clinical strains of the CDC Group NO-1 linked to zoonotic infections in humans.</title>
        <authorList>
            <person name="Bernier A.-M."/>
            <person name="Bernard K."/>
        </authorList>
    </citation>
    <scope>NUCLEOTIDE SEQUENCE [LARGE SCALE GENOMIC DNA]</scope>
    <source>
        <strain evidence="2 3">NML03-0146</strain>
    </source>
</reference>
<dbReference type="Pfam" id="PF17336">
    <property type="entry name" value="DUF5368"/>
    <property type="match status" value="1"/>
</dbReference>
<dbReference type="AlphaFoldDB" id="A0A2A2AC57"/>
<dbReference type="Proteomes" id="UP000217999">
    <property type="component" value="Unassembled WGS sequence"/>
</dbReference>
<evidence type="ECO:0000256" key="1">
    <source>
        <dbReference type="SAM" id="Phobius"/>
    </source>
</evidence>
<proteinExistence type="predicted"/>
<feature type="transmembrane region" description="Helical" evidence="1">
    <location>
        <begin position="20"/>
        <end position="41"/>
    </location>
</feature>
<name>A0A2A2AC57_9BURK</name>
<feature type="transmembrane region" description="Helical" evidence="1">
    <location>
        <begin position="86"/>
        <end position="111"/>
    </location>
</feature>
<organism evidence="2 3">
    <name type="scientific">Vandammella animalimorsus</name>
    <dbReference type="NCBI Taxonomy" id="2029117"/>
    <lineage>
        <taxon>Bacteria</taxon>
        <taxon>Pseudomonadati</taxon>
        <taxon>Pseudomonadota</taxon>
        <taxon>Betaproteobacteria</taxon>
        <taxon>Burkholderiales</taxon>
        <taxon>Comamonadaceae</taxon>
        <taxon>Vandammella</taxon>
    </lineage>
</organism>
<evidence type="ECO:0000313" key="3">
    <source>
        <dbReference type="Proteomes" id="UP000217999"/>
    </source>
</evidence>
<keyword evidence="1" id="KW-1133">Transmembrane helix</keyword>
<dbReference type="EMBL" id="NSJF01000002">
    <property type="protein sequence ID" value="PAT35324.1"/>
    <property type="molecule type" value="Genomic_DNA"/>
</dbReference>
<feature type="transmembrane region" description="Helical" evidence="1">
    <location>
        <begin position="53"/>
        <end position="74"/>
    </location>
</feature>
<gene>
    <name evidence="2" type="ORF">CK620_05450</name>
</gene>
<protein>
    <submittedName>
        <fullName evidence="2">Uncharacterized protein</fullName>
    </submittedName>
</protein>
<dbReference type="InterPro" id="IPR035308">
    <property type="entry name" value="DUF5368"/>
</dbReference>
<evidence type="ECO:0000313" key="2">
    <source>
        <dbReference type="EMBL" id="PAT35324.1"/>
    </source>
</evidence>
<accession>A0A2A2AC57</accession>